<evidence type="ECO:0000256" key="9">
    <source>
        <dbReference type="ARBA" id="ARBA00022786"/>
    </source>
</evidence>
<evidence type="ECO:0000256" key="14">
    <source>
        <dbReference type="PROSITE-ProRule" id="PRU00175"/>
    </source>
</evidence>
<feature type="domain" description="RING-type" evidence="17">
    <location>
        <begin position="96"/>
        <end position="138"/>
    </location>
</feature>
<evidence type="ECO:0000313" key="18">
    <source>
        <dbReference type="EMBL" id="KAL3849742.1"/>
    </source>
</evidence>
<dbReference type="InterPro" id="IPR044600">
    <property type="entry name" value="ATL1/ATL16-like"/>
</dbReference>
<dbReference type="PROSITE" id="PS50089">
    <property type="entry name" value="ZF_RING_2"/>
    <property type="match status" value="1"/>
</dbReference>
<keyword evidence="6 16" id="KW-0812">Transmembrane</keyword>
<evidence type="ECO:0000256" key="16">
    <source>
        <dbReference type="SAM" id="Phobius"/>
    </source>
</evidence>
<keyword evidence="11 16" id="KW-1133">Transmembrane helix</keyword>
<keyword evidence="7" id="KW-0479">Metal-binding</keyword>
<dbReference type="SMART" id="SM00184">
    <property type="entry name" value="RING"/>
    <property type="match status" value="1"/>
</dbReference>
<evidence type="ECO:0000256" key="1">
    <source>
        <dbReference type="ARBA" id="ARBA00000900"/>
    </source>
</evidence>
<feature type="compositionally biased region" description="Basic and acidic residues" evidence="15">
    <location>
        <begin position="196"/>
        <end position="205"/>
    </location>
</feature>
<evidence type="ECO:0000256" key="2">
    <source>
        <dbReference type="ARBA" id="ARBA00004167"/>
    </source>
</evidence>
<dbReference type="Gene3D" id="3.30.40.10">
    <property type="entry name" value="Zinc/RING finger domain, C3HC4 (zinc finger)"/>
    <property type="match status" value="1"/>
</dbReference>
<dbReference type="GO" id="GO:0061630">
    <property type="term" value="F:ubiquitin protein ligase activity"/>
    <property type="evidence" value="ECO:0007669"/>
    <property type="project" value="UniProtKB-EC"/>
</dbReference>
<evidence type="ECO:0000256" key="4">
    <source>
        <dbReference type="ARBA" id="ARBA00012483"/>
    </source>
</evidence>
<dbReference type="EMBL" id="JBJXBP010000001">
    <property type="protein sequence ID" value="KAL3849742.1"/>
    <property type="molecule type" value="Genomic_DNA"/>
</dbReference>
<dbReference type="PANTHER" id="PTHR46913">
    <property type="entry name" value="RING-H2 FINGER PROTEIN ATL16"/>
    <property type="match status" value="1"/>
</dbReference>
<comment type="similarity">
    <text evidence="13">Belongs to the RING-type zinc finger family. ATL subfamily.</text>
</comment>
<evidence type="ECO:0000256" key="11">
    <source>
        <dbReference type="ARBA" id="ARBA00022989"/>
    </source>
</evidence>
<dbReference type="InterPro" id="IPR001841">
    <property type="entry name" value="Znf_RING"/>
</dbReference>
<evidence type="ECO:0000256" key="12">
    <source>
        <dbReference type="ARBA" id="ARBA00023136"/>
    </source>
</evidence>
<evidence type="ECO:0000256" key="6">
    <source>
        <dbReference type="ARBA" id="ARBA00022692"/>
    </source>
</evidence>
<name>A0ABD3UN63_9LAMI</name>
<dbReference type="SUPFAM" id="SSF57850">
    <property type="entry name" value="RING/U-box"/>
    <property type="match status" value="1"/>
</dbReference>
<comment type="subcellular location">
    <subcellularLocation>
        <location evidence="2">Membrane</location>
        <topology evidence="2">Single-pass membrane protein</topology>
    </subcellularLocation>
</comment>
<dbReference type="PANTHER" id="PTHR46913:SF1">
    <property type="entry name" value="RING-H2 FINGER PROTEIN ATL16"/>
    <property type="match status" value="1"/>
</dbReference>
<dbReference type="GO" id="GO:0008270">
    <property type="term" value="F:zinc ion binding"/>
    <property type="evidence" value="ECO:0007669"/>
    <property type="project" value="UniProtKB-KW"/>
</dbReference>
<dbReference type="CDD" id="cd16461">
    <property type="entry name" value="RING-H2_EL5-like"/>
    <property type="match status" value="1"/>
</dbReference>
<protein>
    <recommendedName>
        <fullName evidence="4">RING-type E3 ubiquitin transferase</fullName>
        <ecNumber evidence="4">2.3.2.27</ecNumber>
    </recommendedName>
</protein>
<keyword evidence="10" id="KW-0862">Zinc</keyword>
<dbReference type="FunFam" id="3.30.40.10:FF:000187">
    <property type="entry name" value="E3 ubiquitin-protein ligase ATL6"/>
    <property type="match status" value="1"/>
</dbReference>
<keyword evidence="8 14" id="KW-0863">Zinc-finger</keyword>
<reference evidence="18 19" key="1">
    <citation type="submission" date="2024-12" db="EMBL/GenBank/DDBJ databases">
        <title>The unique morphological basis and parallel evolutionary history of personate flowers in Penstemon.</title>
        <authorList>
            <person name="Depatie T.H."/>
            <person name="Wessinger C.A."/>
        </authorList>
    </citation>
    <scope>NUCLEOTIDE SEQUENCE [LARGE SCALE GENOMIC DNA]</scope>
    <source>
        <strain evidence="18">WTNN_2</strain>
        <tissue evidence="18">Leaf</tissue>
    </source>
</reference>
<organism evidence="18 19">
    <name type="scientific">Penstemon smallii</name>
    <dbReference type="NCBI Taxonomy" id="265156"/>
    <lineage>
        <taxon>Eukaryota</taxon>
        <taxon>Viridiplantae</taxon>
        <taxon>Streptophyta</taxon>
        <taxon>Embryophyta</taxon>
        <taxon>Tracheophyta</taxon>
        <taxon>Spermatophyta</taxon>
        <taxon>Magnoliopsida</taxon>
        <taxon>eudicotyledons</taxon>
        <taxon>Gunneridae</taxon>
        <taxon>Pentapetalae</taxon>
        <taxon>asterids</taxon>
        <taxon>lamiids</taxon>
        <taxon>Lamiales</taxon>
        <taxon>Plantaginaceae</taxon>
        <taxon>Cheloneae</taxon>
        <taxon>Penstemon</taxon>
    </lineage>
</organism>
<evidence type="ECO:0000256" key="3">
    <source>
        <dbReference type="ARBA" id="ARBA00004906"/>
    </source>
</evidence>
<keyword evidence="5" id="KW-0808">Transferase</keyword>
<evidence type="ECO:0000256" key="10">
    <source>
        <dbReference type="ARBA" id="ARBA00022833"/>
    </source>
</evidence>
<dbReference type="GO" id="GO:0016020">
    <property type="term" value="C:membrane"/>
    <property type="evidence" value="ECO:0007669"/>
    <property type="project" value="UniProtKB-SubCell"/>
</dbReference>
<evidence type="ECO:0000256" key="8">
    <source>
        <dbReference type="ARBA" id="ARBA00022771"/>
    </source>
</evidence>
<evidence type="ECO:0000256" key="5">
    <source>
        <dbReference type="ARBA" id="ARBA00022679"/>
    </source>
</evidence>
<dbReference type="Pfam" id="PF13639">
    <property type="entry name" value="zf-RING_2"/>
    <property type="match status" value="1"/>
</dbReference>
<feature type="transmembrane region" description="Helical" evidence="16">
    <location>
        <begin position="17"/>
        <end position="39"/>
    </location>
</feature>
<keyword evidence="12 16" id="KW-0472">Membrane</keyword>
<accession>A0ABD3UN63</accession>
<dbReference type="InterPro" id="IPR013083">
    <property type="entry name" value="Znf_RING/FYVE/PHD"/>
</dbReference>
<dbReference type="EC" id="2.3.2.27" evidence="4"/>
<evidence type="ECO:0000259" key="17">
    <source>
        <dbReference type="PROSITE" id="PS50089"/>
    </source>
</evidence>
<evidence type="ECO:0000256" key="15">
    <source>
        <dbReference type="SAM" id="MobiDB-lite"/>
    </source>
</evidence>
<evidence type="ECO:0000256" key="7">
    <source>
        <dbReference type="ARBA" id="ARBA00022723"/>
    </source>
</evidence>
<sequence length="233" mass="26581">MEDGNPDSINSALNGRMMILSVIILIIACFIIVIFHLYARLFHNRHRRRQFHHHNRLRHLITPTTVLSPQGLDLRFMNSLPTFFYESKTHESPLECAVCLSEFEENEMGRVLPECKHCFHVDCIDMWLQFHGDCPLCRSPVKFNAVESPVEPIEDPNERIVPFNESEDTGFGSSPICEDNVIQMGCTSSSSSVDIKQPELIRTSEQDPIESDIESGPRQPGSSVRVLKRLFSI</sequence>
<keyword evidence="19" id="KW-1185">Reference proteome</keyword>
<comment type="caution">
    <text evidence="18">The sequence shown here is derived from an EMBL/GenBank/DDBJ whole genome shotgun (WGS) entry which is preliminary data.</text>
</comment>
<comment type="catalytic activity">
    <reaction evidence="1">
        <text>S-ubiquitinyl-[E2 ubiquitin-conjugating enzyme]-L-cysteine + [acceptor protein]-L-lysine = [E2 ubiquitin-conjugating enzyme]-L-cysteine + N(6)-ubiquitinyl-[acceptor protein]-L-lysine.</text>
        <dbReference type="EC" id="2.3.2.27"/>
    </reaction>
</comment>
<feature type="region of interest" description="Disordered" evidence="15">
    <location>
        <begin position="188"/>
        <end position="221"/>
    </location>
</feature>
<evidence type="ECO:0000313" key="19">
    <source>
        <dbReference type="Proteomes" id="UP001634393"/>
    </source>
</evidence>
<comment type="pathway">
    <text evidence="3">Protein modification; protein ubiquitination.</text>
</comment>
<gene>
    <name evidence="18" type="ORF">ACJIZ3_011624</name>
</gene>
<keyword evidence="9" id="KW-0833">Ubl conjugation pathway</keyword>
<dbReference type="AlphaFoldDB" id="A0ABD3UN63"/>
<proteinExistence type="inferred from homology"/>
<dbReference type="Proteomes" id="UP001634393">
    <property type="component" value="Unassembled WGS sequence"/>
</dbReference>
<evidence type="ECO:0000256" key="13">
    <source>
        <dbReference type="ARBA" id="ARBA00024209"/>
    </source>
</evidence>